<dbReference type="InterPro" id="IPR002049">
    <property type="entry name" value="LE_dom"/>
</dbReference>
<feature type="coiled-coil region" evidence="16">
    <location>
        <begin position="2284"/>
        <end position="2332"/>
    </location>
</feature>
<dbReference type="EMBL" id="JAODUO010000163">
    <property type="protein sequence ID" value="KAK2187527.1"/>
    <property type="molecule type" value="Genomic_DNA"/>
</dbReference>
<sequence>MGWQRRAAVLCTAFLTVILNVSVVSPQVLSPPYFNLAVGRPITASATCGESVSEPELFCKLTGANLAKQSGTPEYSLIQGQLCDYCDPSRPVKSHPPSQAIDGTEKWWQSPPLSRGLKYNEVNLTVELGQEFHVAYVFIKMANSPRPGVFVLERSPDNGKTWLPWQYFADSESDCNTFFGKNKYSTRITHDDSVICTTEYSKVVPLENGEIVVSLVNNRPSALNFSYSQTLQDWTKATSVRLRLLRTKTLLGHLMAIARADSTVTRRYYYSIKDISIGGRCVCNGHASICDKFDPVNEFKLLCRCQHNTCGAQCDTCCPGFVQKPWQAATLDNTHACEPCQCYGHTNQCEYDADIDAKGLSIDIHGNYDGGGVCKNCRHHTTGVNCDKCMPGYYRPNGVPLDAVNVCRPCRCEEAFSTGECEEGTGRCKCKPQYAGDNCERCNAGYYDYPMCKPCDCYYNGTVDHVCQVGGGQCPCLPNFSGMNCNRCGYGFYNFPICQRCQCDSAGSSSGYCDEESGQCSCQQNYAGRACGQCANGYYRYPSCQLCNCDPTGSTEEVCDKRQGVCECREGYGGLRCDRCAIGYYGYPNCRTCNCEDTGSERNDCDANGQCMCKYNYAGLTCDRCAAGYYRYPECLACGCDNYGSYGITCNDDTGACNCMPHFEGLTCNKCKENYYNYPQCEECNCNPAGAKEVPGYPLGGCGSSNVQPGQLCDCKEWVSGHNCDSCKPGYWNLDINNPNGCRECDCNIPGTVGRSSLCDFVTGQCVCKPYVGGRRCDQCIDGTYNLMEYNIFGCRDCNCDVGGSLDNNCNKETGQCNCRPRVTGRACDKPLDTHYFPVLYQHKYEMEDGHTATGGAVRYGFDNDLFKDYSWRGYAVYSHIQDEVLIDVDIRHSSLYRLIFHYVNPNANTIHANIKITPMRSADVEQRSSVAFAPADARNPQLVTVPGEGTVSTFVLNPGRWTISLRTAEKLYVDYLVLLPQAYYEATILQTRVTNPCLVPSSRGLASANSCLHYVYLDLSSYSEARGENAYVSISGRQERIQLFPEISINRELGTTNMAVLDRRQSQMSVSLPVPEEGEYVFVLQYHSNNMRRLQTLNFDVSSVGSRNSGILRLPDCPYSSLCRQVVTDESGNVMVFRIGGTHATITISGTPDVNVAIDSIIAIPISQWNLEMIMPRLKCVRRDGKCVASSYRSPAGQQRAEFESGPNAGRVATDVPPSIIDTSIRVIKLDRHAPTVNVKTSVSSYGMHVFLVHYYQPYNVGIDIKVDVQVDGQTYQGTFKADYCPSVSGCRAVIEFEDGIDRQVVELQHLDINLSFNNKGGRPVWLDYVVVVPAESYNDDLLTINPIDKSVDFITKCGKNDYDISPTKKGYCRDTVFSLTSEYNNGVLQCECNIDGSRSFNCDVFGGQCNCKPNVIGRACTQCRPGYFGFPRCQPCLCPSGLCDPVDGRCVCPPRVTGARCDTCLPRTFGFDAFIGCEDCNCNPMGVIRNDLDCDPTTGQCRCKANVASRRCNVCQVGHYAFPRCSKCDCDTRGTSENICDQIDARCLCKPNVEGESCDQCKLGTFFLEDRNPQGCTKCFCFGQTSRCQSSTYRRSQIRNMGGWGLTNLKDPALHKKGRTLESRVKKGEIVDRYHAIYWIAPSIYLGDKITSYGGKLIFTVKYRQPNQNVEDIAAPVVRIEGNNLTVVHRSSETPRVGQSYTVDVDLLETNFEHEMSGAKVSRDQFLVLLSNIRAFHIRAAPTSSPTRISLTDVLLDKATPRGEGAVASNVEQCDCPSNYAGTSCERCADGYYRVRRGPYTGVCVPCQCNGRSSTCDPETGECLSCSDNFSGPQCLACMRGHYLDPFTGNCKMCPCPLAVEGNSFAYTCEVAFRGREVQCHCLDGYAGPQCGSCDRGWWGNPRVVGGKCQKCECSGNINIHDPTSCDPTTGECLKCLNNSTGQHCEQCREWYWGDAVTAKTCRPCNCNRRGTDRCDPYTGQCTCKPNVIGDSCDQCASGTFGFESGQGCKLCDCATASYSIECDVRTGECRCQPGVTGRRCDQCMQGYWNYGPNGCQTCDCKEDGATTCDARTGICQCLPGVTGDKCDRCLPRWVLVPDRGCKECDSCVHLLLDDMDYLDRNITVMMEDLESVSVGVRTVRRLEDIKNAVRELGPKVDGIIQDPTDPDILVPYKKDLLEVQHLADQASKKAQRTDREADLVETDAADVRADADGLRELTHMGVVTARDAVRFAQAVLQDILNSAHRTDTDELIRRAEGILEMIKARDFSYEDSDAQDELRMAQDALAKVRVLEEKAEGQANRAKDLIAKLDDVESKLSDLKNNSRHAIDNAQASQDLNHRNNQNKEHVFSTVERIEKMSQDVKATLVMSWELLEQARQFIDDARIAYRGVEREASRLDQAVVTLEEFINTLTEDNIELRPLVDKATEHALKLQQKANHLDSMIANTREYAEAAFRASNAYQAIVDAIKDANNYSMMAVADAKEAEDKSHGLAERALVSKQTSQELKQTAEDTKIQVTENVLPRLEVAKGLTDQVHDVNERAREGLKDLLIGLSNLPQDGHSQEAQDAADKAIRAHRKAENAQIRIQDIMDRLPEDKRKVEEIPRDIDDANRDIRKAQTQVDNVLRLVPDMTDLLAKLNRQAVTVNRIGKDLTRSINQLTEQISLSRGEASRIRVGVSFAKNVSLQVRNPVSLSQAGSYNKLSIYFRTKAKDGLLAYIGPDRTSRGMLEDYMSLEVIDGKVVYKFDLGAGVGIIENPAVVNDGEWHEVAVERTGRTAKVSVQTADQPDIDATGEVPGTFSVFDLHPTDTKFYIGGVPENSGLQGKLNHLRFTGCIEDVKYDGAAVGLWDFVKAQNNKNRACKARDVLEALVAKGYRFNGNGYIVLSQGRFRPTKATGVSISFLTFSKNGLLFLVGDRNDGDFLSVELQDGHVVFQYDLGSGRATLRSSERYNDGKWHMVFANRFDKNGLLQVDGKSAASGLSPGKQRELAFDKKIYIGGYKGEMVFPGVSKHGFEGCVKDLQLETTQRDLADSLYAKGVVPGCPQIARTVSFYGDNAYIMMDPVSVDSKYSMSMRLKATDNDGLIFYSSDDSPKQMNAFSIAMKDGKFVVITNSEGRRTVLRTNIDTYADGRWHYVTVTKDGKELQLVVDDLETVKTRIQGKKRITTTTPLYFGGVRPGFNLIDENVGTKVQYTGCIGDVTVNNNFVNFALIAPSRQSHVSLAGCPIPDPTPSTPVPTIPTPPIRILPPTGETPKELSKCALPRRPADGDISLSMEGTRFGIKPDSRWEFGAIPGDVSLKGGFSIEFKTEEEDGMIMYMANERQVDFIALYMQAGRIVFMFNCGSGPARLTSTGTFNDGQWHTATFFRNQRKGRLEIDDQEEAKGQTEGNSNSINVQAPFYVGGLSRSAAQAAVGNLDGVTTAFVGCLRNFMFENNGFGHPQREFYVEPCSSKMETGMFFTADGGYNRLFDEFTVGRDLDITFEFRPRSMSGVLMSVYALTGDYLVIQMVDGKLLFNVNSGKGEVMTEYEPTTKNELCNGQWHTVKAVKAKNVVTLAVDGVGTYPGIGEAGISNTDTKDPLYVGGIPDEDVHDGIKTTDQYVGCIRNLRLGVDLELVDLTKGQISGKVYTQGCPVN</sequence>
<evidence type="ECO:0000256" key="9">
    <source>
        <dbReference type="ARBA" id="ARBA00023054"/>
    </source>
</evidence>
<evidence type="ECO:0008006" key="25">
    <source>
        <dbReference type="Google" id="ProtNLM"/>
    </source>
</evidence>
<dbReference type="CDD" id="cd00055">
    <property type="entry name" value="EGF_Lam"/>
    <property type="match status" value="22"/>
</dbReference>
<feature type="disulfide bond" evidence="15">
    <location>
        <begin position="2034"/>
        <end position="2043"/>
    </location>
</feature>
<feature type="signal peptide" evidence="18">
    <location>
        <begin position="1"/>
        <end position="26"/>
    </location>
</feature>
<feature type="compositionally biased region" description="Pro residues" evidence="17">
    <location>
        <begin position="3232"/>
        <end position="3247"/>
    </location>
</feature>
<dbReference type="Proteomes" id="UP001209878">
    <property type="component" value="Unassembled WGS sequence"/>
</dbReference>
<comment type="caution">
    <text evidence="23">The sequence shown here is derived from an EMBL/GenBank/DDBJ whole genome shotgun (WGS) entry which is preliminary data.</text>
</comment>
<feature type="disulfide bond" evidence="15">
    <location>
        <begin position="1394"/>
        <end position="1411"/>
    </location>
</feature>
<dbReference type="Gene3D" id="2.60.120.200">
    <property type="match status" value="5"/>
</dbReference>
<dbReference type="GO" id="GO:0071711">
    <property type="term" value="P:basement membrane organization"/>
    <property type="evidence" value="ECO:0007669"/>
    <property type="project" value="UniProtKB-ARBA"/>
</dbReference>
<feature type="domain" description="Laminin EGF-like" evidence="20">
    <location>
        <begin position="547"/>
        <end position="592"/>
    </location>
</feature>
<dbReference type="PROSITE" id="PS01248">
    <property type="entry name" value="EGF_LAM_1"/>
    <property type="match status" value="6"/>
</dbReference>
<dbReference type="SUPFAM" id="SSF57196">
    <property type="entry name" value="EGF/Laminin"/>
    <property type="match status" value="20"/>
</dbReference>
<feature type="domain" description="Laminin EGF-like" evidence="20">
    <location>
        <begin position="593"/>
        <end position="642"/>
    </location>
</feature>
<dbReference type="PANTHER" id="PTHR10574">
    <property type="entry name" value="NETRIN/LAMININ-RELATED"/>
    <property type="match status" value="1"/>
</dbReference>
<evidence type="ECO:0000256" key="6">
    <source>
        <dbReference type="ARBA" id="ARBA00022737"/>
    </source>
</evidence>
<dbReference type="Pfam" id="PF06009">
    <property type="entry name" value="Laminin_II"/>
    <property type="match status" value="1"/>
</dbReference>
<evidence type="ECO:0000256" key="2">
    <source>
        <dbReference type="ARBA" id="ARBA00004316"/>
    </source>
</evidence>
<feature type="disulfide bond" evidence="15">
    <location>
        <begin position="568"/>
        <end position="577"/>
    </location>
</feature>
<dbReference type="FunFam" id="2.10.25.10:FF:000090">
    <property type="entry name" value="laminin subunit alpha"/>
    <property type="match status" value="2"/>
</dbReference>
<dbReference type="GO" id="GO:0009887">
    <property type="term" value="P:animal organ morphogenesis"/>
    <property type="evidence" value="ECO:0007669"/>
    <property type="project" value="TreeGrafter"/>
</dbReference>
<dbReference type="PANTHER" id="PTHR10574:SF406">
    <property type="entry name" value="LAMININ SUBUNIT ALPHA 5"/>
    <property type="match status" value="1"/>
</dbReference>
<dbReference type="InterPro" id="IPR010307">
    <property type="entry name" value="Laminin_dom_II"/>
</dbReference>
<dbReference type="SMART" id="SM00281">
    <property type="entry name" value="LamB"/>
    <property type="match status" value="1"/>
</dbReference>
<feature type="domain" description="Laminin EGF-like" evidence="20">
    <location>
        <begin position="1914"/>
        <end position="1966"/>
    </location>
</feature>
<evidence type="ECO:0000256" key="18">
    <source>
        <dbReference type="SAM" id="SignalP"/>
    </source>
</evidence>
<feature type="domain" description="Laminin EGF-like" evidence="20">
    <location>
        <begin position="2014"/>
        <end position="2060"/>
    </location>
</feature>
<feature type="disulfide bond" evidence="15">
    <location>
        <begin position="430"/>
        <end position="439"/>
    </location>
</feature>
<dbReference type="PROSITE" id="PS50027">
    <property type="entry name" value="EGF_LAM_2"/>
    <property type="match status" value="15"/>
</dbReference>
<dbReference type="FunFam" id="2.10.25.10:FF:000034">
    <property type="entry name" value="Laminin subunit alpha 3"/>
    <property type="match status" value="2"/>
</dbReference>
<keyword evidence="11" id="KW-0325">Glycoprotein</keyword>
<evidence type="ECO:0000256" key="13">
    <source>
        <dbReference type="ARBA" id="ARBA00023292"/>
    </source>
</evidence>
<dbReference type="FunFam" id="2.10.25.10:FF:000011">
    <property type="entry name" value="Cadherin EGF LAG seven-pass G-type receptor"/>
    <property type="match status" value="2"/>
</dbReference>
<feature type="region of interest" description="Disordered" evidence="17">
    <location>
        <begin position="3232"/>
        <end position="3256"/>
    </location>
</feature>
<organism evidence="23 24">
    <name type="scientific">Ridgeia piscesae</name>
    <name type="common">Tubeworm</name>
    <dbReference type="NCBI Taxonomy" id="27915"/>
    <lineage>
        <taxon>Eukaryota</taxon>
        <taxon>Metazoa</taxon>
        <taxon>Spiralia</taxon>
        <taxon>Lophotrochozoa</taxon>
        <taxon>Annelida</taxon>
        <taxon>Polychaeta</taxon>
        <taxon>Sedentaria</taxon>
        <taxon>Canalipalpata</taxon>
        <taxon>Sabellida</taxon>
        <taxon>Siboglinidae</taxon>
        <taxon>Ridgeia</taxon>
    </lineage>
</organism>
<dbReference type="FunFam" id="2.10.25.10:FF:000051">
    <property type="entry name" value="Laminin subunit alpha 4"/>
    <property type="match status" value="1"/>
</dbReference>
<feature type="domain" description="Laminin EGF-like" evidence="20">
    <location>
        <begin position="1392"/>
        <end position="1437"/>
    </location>
</feature>
<dbReference type="GO" id="GO:0005604">
    <property type="term" value="C:basement membrane"/>
    <property type="evidence" value="ECO:0007669"/>
    <property type="project" value="UniProtKB-SubCell"/>
</dbReference>
<dbReference type="GO" id="GO:0030155">
    <property type="term" value="P:regulation of cell adhesion"/>
    <property type="evidence" value="ECO:0007669"/>
    <property type="project" value="InterPro"/>
</dbReference>
<feature type="disulfide bond" evidence="15">
    <location>
        <begin position="501"/>
        <end position="513"/>
    </location>
</feature>
<evidence type="ECO:0000256" key="12">
    <source>
        <dbReference type="ARBA" id="ARBA00023273"/>
    </source>
</evidence>
<dbReference type="Gene3D" id="2.10.25.10">
    <property type="entry name" value="Laminin"/>
    <property type="match status" value="21"/>
</dbReference>
<reference evidence="23" key="1">
    <citation type="journal article" date="2023" name="Mol. Biol. Evol.">
        <title>Third-Generation Sequencing Reveals the Adaptive Role of the Epigenome in Three Deep-Sea Polychaetes.</title>
        <authorList>
            <person name="Perez M."/>
            <person name="Aroh O."/>
            <person name="Sun Y."/>
            <person name="Lan Y."/>
            <person name="Juniper S.K."/>
            <person name="Young C.R."/>
            <person name="Angers B."/>
            <person name="Qian P.Y."/>
        </authorList>
    </citation>
    <scope>NUCLEOTIDE SEQUENCE</scope>
    <source>
        <strain evidence="23">R07B-5</strain>
    </source>
</reference>
<feature type="domain" description="Laminin EGF-like" evidence="20">
    <location>
        <begin position="1809"/>
        <end position="1855"/>
    </location>
</feature>
<feature type="domain" description="Laminin EGF-like" evidence="20">
    <location>
        <begin position="2061"/>
        <end position="2106"/>
    </location>
</feature>
<feature type="disulfide bond" evidence="15">
    <location>
        <begin position="1392"/>
        <end position="1404"/>
    </location>
</feature>
<evidence type="ECO:0000313" key="23">
    <source>
        <dbReference type="EMBL" id="KAK2187527.1"/>
    </source>
</evidence>
<feature type="disulfide bond" evidence="15">
    <location>
        <begin position="1413"/>
        <end position="1422"/>
    </location>
</feature>
<accession>A0AAD9P3L4</accession>
<dbReference type="SMART" id="SM00180">
    <property type="entry name" value="EGF_Lam"/>
    <property type="match status" value="22"/>
</dbReference>
<feature type="disulfide bond" evidence="15">
    <location>
        <begin position="503"/>
        <end position="520"/>
    </location>
</feature>
<dbReference type="Pfam" id="PF00052">
    <property type="entry name" value="Laminin_B"/>
    <property type="match status" value="1"/>
</dbReference>
<evidence type="ECO:0000259" key="21">
    <source>
        <dbReference type="PROSITE" id="PS51115"/>
    </source>
</evidence>
<dbReference type="SMART" id="SM00136">
    <property type="entry name" value="LamNT"/>
    <property type="match status" value="1"/>
</dbReference>
<keyword evidence="13 15" id="KW-0424">Laminin EGF-like domain</keyword>
<feature type="disulfide bond" evidence="15">
    <location>
        <begin position="1505"/>
        <end position="1514"/>
    </location>
</feature>
<dbReference type="PRINTS" id="PR00011">
    <property type="entry name" value="EGFLAMININ"/>
</dbReference>
<dbReference type="FunFam" id="2.10.25.10:FF:000082">
    <property type="entry name" value="Laminin subunit alpha 1"/>
    <property type="match status" value="1"/>
</dbReference>
<dbReference type="PROSITE" id="PS50025">
    <property type="entry name" value="LAM_G_DOMAIN"/>
    <property type="match status" value="5"/>
</dbReference>
<dbReference type="FunFam" id="2.10.25.10:FF:000188">
    <property type="entry name" value="Laminin subunit gamma 2"/>
    <property type="match status" value="1"/>
</dbReference>
<feature type="disulfide bond" evidence="15">
    <location>
        <begin position="1950"/>
        <end position="1964"/>
    </location>
</feature>
<feature type="chain" id="PRO_5042229987" description="Laminin subunit alpha" evidence="18">
    <location>
        <begin position="27"/>
        <end position="3637"/>
    </location>
</feature>
<keyword evidence="3" id="KW-0964">Secreted</keyword>
<evidence type="ECO:0000256" key="10">
    <source>
        <dbReference type="ARBA" id="ARBA00023157"/>
    </source>
</evidence>
<keyword evidence="7" id="KW-0084">Basement membrane</keyword>
<feature type="disulfide bond" evidence="15">
    <location>
        <begin position="1532"/>
        <end position="1549"/>
    </location>
</feature>
<feature type="domain" description="Laminin EGF-like" evidence="20">
    <location>
        <begin position="684"/>
        <end position="744"/>
    </location>
</feature>
<dbReference type="Gene3D" id="2.60.120.260">
    <property type="entry name" value="Galactose-binding domain-like"/>
    <property type="match status" value="2"/>
</dbReference>
<dbReference type="FunFam" id="2.10.25.10:FF:000407">
    <property type="entry name" value="Laminin subunit alpha-3"/>
    <property type="match status" value="1"/>
</dbReference>
<feature type="domain" description="Laminin G" evidence="19">
    <location>
        <begin position="2677"/>
        <end position="2862"/>
    </location>
</feature>
<feature type="disulfide bond" evidence="15">
    <location>
        <begin position="613"/>
        <end position="622"/>
    </location>
</feature>
<keyword evidence="12" id="KW-0966">Cell projection</keyword>
<feature type="disulfide bond" evidence="15">
    <location>
        <begin position="593"/>
        <end position="605"/>
    </location>
</feature>
<feature type="domain" description="Laminin EGF-like" evidence="20">
    <location>
        <begin position="455"/>
        <end position="500"/>
    </location>
</feature>
<feature type="disulfide bond" evidence="15">
    <location>
        <begin position="522"/>
        <end position="531"/>
    </location>
</feature>
<dbReference type="Pfam" id="PF06008">
    <property type="entry name" value="Laminin_I"/>
    <property type="match status" value="1"/>
</dbReference>
<feature type="domain" description="Laminin N-terminal" evidence="22">
    <location>
        <begin position="25"/>
        <end position="280"/>
    </location>
</feature>
<protein>
    <recommendedName>
        <fullName evidence="25">Laminin subunit alpha</fullName>
    </recommendedName>
</protein>
<keyword evidence="9 16" id="KW-0175">Coiled coil</keyword>
<feature type="disulfide bond" evidence="15">
    <location>
        <begin position="768"/>
        <end position="777"/>
    </location>
</feature>
<feature type="domain" description="Laminin EGF-like" evidence="20">
    <location>
        <begin position="1967"/>
        <end position="2013"/>
    </location>
</feature>
<evidence type="ECO:0000256" key="8">
    <source>
        <dbReference type="ARBA" id="ARBA00022889"/>
    </source>
</evidence>
<feature type="domain" description="Laminin G" evidence="19">
    <location>
        <begin position="3049"/>
        <end position="3226"/>
    </location>
</feature>
<evidence type="ECO:0000256" key="14">
    <source>
        <dbReference type="PROSITE-ProRule" id="PRU00122"/>
    </source>
</evidence>
<keyword evidence="4" id="KW-0272">Extracellular matrix</keyword>
<feature type="disulfide bond" evidence="15">
    <location>
        <begin position="455"/>
        <end position="467"/>
    </location>
</feature>
<dbReference type="GO" id="GO:0045995">
    <property type="term" value="P:regulation of embryonic development"/>
    <property type="evidence" value="ECO:0007669"/>
    <property type="project" value="InterPro"/>
</dbReference>
<dbReference type="SMART" id="SM00282">
    <property type="entry name" value="LamG"/>
    <property type="match status" value="5"/>
</dbReference>
<dbReference type="Pfam" id="PF02210">
    <property type="entry name" value="Laminin_G_2"/>
    <property type="match status" value="3"/>
</dbReference>
<feature type="disulfide bond" evidence="15">
    <location>
        <begin position="1551"/>
        <end position="1560"/>
    </location>
</feature>
<dbReference type="Pfam" id="PF00055">
    <property type="entry name" value="Laminin_N"/>
    <property type="match status" value="1"/>
</dbReference>
<feature type="disulfide bond" evidence="15">
    <location>
        <begin position="2080"/>
        <end position="2089"/>
    </location>
</feature>
<dbReference type="FunFam" id="2.10.25.10:FF:000069">
    <property type="entry name" value="Laminin subunit alpha 1"/>
    <property type="match status" value="1"/>
</dbReference>
<comment type="caution">
    <text evidence="15">Lacks conserved residue(s) required for the propagation of feature annotation.</text>
</comment>
<evidence type="ECO:0000256" key="15">
    <source>
        <dbReference type="PROSITE-ProRule" id="PRU00460"/>
    </source>
</evidence>
<feature type="disulfide bond" evidence="15">
    <location>
        <begin position="715"/>
        <end position="724"/>
    </location>
</feature>
<keyword evidence="8" id="KW-0130">Cell adhesion</keyword>
<dbReference type="InterPro" id="IPR009254">
    <property type="entry name" value="Laminin_aI"/>
</dbReference>
<dbReference type="InterPro" id="IPR001791">
    <property type="entry name" value="Laminin_G"/>
</dbReference>
<feature type="domain" description="Laminin G" evidence="19">
    <location>
        <begin position="2873"/>
        <end position="3044"/>
    </location>
</feature>
<evidence type="ECO:0000259" key="20">
    <source>
        <dbReference type="PROSITE" id="PS50027"/>
    </source>
</evidence>
<feature type="domain" description="Laminin IV type A" evidence="21">
    <location>
        <begin position="1601"/>
        <end position="1775"/>
    </location>
</feature>
<dbReference type="CDD" id="cd00110">
    <property type="entry name" value="LamG"/>
    <property type="match status" value="5"/>
</dbReference>
<comment type="subcellular location">
    <subcellularLocation>
        <location evidence="2">Cell projection</location>
    </subcellularLocation>
    <subcellularLocation>
        <location evidence="1">Secreted</location>
        <location evidence="1">Extracellular space</location>
        <location evidence="1">Extracellular matrix</location>
        <location evidence="1">Basement membrane</location>
    </subcellularLocation>
</comment>
<feature type="domain" description="Laminin G" evidence="19">
    <location>
        <begin position="3278"/>
        <end position="3451"/>
    </location>
</feature>
<feature type="domain" description="Laminin EGF-like" evidence="20">
    <location>
        <begin position="1530"/>
        <end position="1580"/>
    </location>
</feature>
<keyword evidence="5 18" id="KW-0732">Signal</keyword>
<dbReference type="GO" id="GO:0005102">
    <property type="term" value="F:signaling receptor binding"/>
    <property type="evidence" value="ECO:0007669"/>
    <property type="project" value="InterPro"/>
</dbReference>
<feature type="domain" description="Laminin EGF-like" evidence="20">
    <location>
        <begin position="410"/>
        <end position="454"/>
    </location>
</feature>
<evidence type="ECO:0000256" key="3">
    <source>
        <dbReference type="ARBA" id="ARBA00022525"/>
    </source>
</evidence>
<name>A0AAD9P3L4_RIDPI</name>
<dbReference type="GO" id="GO:0007155">
    <property type="term" value="P:cell adhesion"/>
    <property type="evidence" value="ECO:0007669"/>
    <property type="project" value="UniProtKB-KW"/>
</dbReference>
<feature type="disulfide bond" evidence="15">
    <location>
        <begin position="1986"/>
        <end position="1995"/>
    </location>
</feature>
<dbReference type="FunFam" id="2.60.120.260:FF:000092">
    <property type="entry name" value="Laminin subunit alpha-3"/>
    <property type="match status" value="1"/>
</dbReference>
<feature type="disulfide bond" evidence="15">
    <location>
        <begin position="1938"/>
        <end position="1947"/>
    </location>
</feature>
<keyword evidence="10 15" id="KW-1015">Disulfide bond</keyword>
<dbReference type="InterPro" id="IPR013320">
    <property type="entry name" value="ConA-like_dom_sf"/>
</dbReference>
<evidence type="ECO:0000256" key="16">
    <source>
        <dbReference type="SAM" id="Coils"/>
    </source>
</evidence>
<dbReference type="InterPro" id="IPR000742">
    <property type="entry name" value="EGF"/>
</dbReference>
<dbReference type="SUPFAM" id="SSF49899">
    <property type="entry name" value="Concanavalin A-like lectins/glucanases"/>
    <property type="match status" value="5"/>
</dbReference>
<feature type="domain" description="Laminin EGF-like" evidence="20">
    <location>
        <begin position="1482"/>
        <end position="1529"/>
    </location>
</feature>
<feature type="disulfide bond" evidence="15">
    <location>
        <begin position="549"/>
        <end position="566"/>
    </location>
</feature>
<evidence type="ECO:0000256" key="4">
    <source>
        <dbReference type="ARBA" id="ARBA00022530"/>
    </source>
</evidence>
<dbReference type="InterPro" id="IPR008211">
    <property type="entry name" value="Laminin_N"/>
</dbReference>
<gene>
    <name evidence="23" type="ORF">NP493_163g05089</name>
</gene>
<dbReference type="GO" id="GO:0030334">
    <property type="term" value="P:regulation of cell migration"/>
    <property type="evidence" value="ECO:0007669"/>
    <property type="project" value="InterPro"/>
</dbReference>
<keyword evidence="24" id="KW-1185">Reference proteome</keyword>
<dbReference type="GO" id="GO:0042995">
    <property type="term" value="C:cell projection"/>
    <property type="evidence" value="ECO:0007669"/>
    <property type="project" value="UniProtKB-SubCell"/>
</dbReference>
<dbReference type="FunFam" id="2.10.25.10:FF:000074">
    <property type="entry name" value="Laminin subunit alpha"/>
    <property type="match status" value="1"/>
</dbReference>
<feature type="disulfide bond" evidence="15">
    <location>
        <begin position="1530"/>
        <end position="1542"/>
    </location>
</feature>
<evidence type="ECO:0000256" key="11">
    <source>
        <dbReference type="ARBA" id="ARBA00023180"/>
    </source>
</evidence>
<dbReference type="PROSITE" id="PS51115">
    <property type="entry name" value="LAMININ_IVA"/>
    <property type="match status" value="1"/>
</dbReference>
<evidence type="ECO:0000259" key="19">
    <source>
        <dbReference type="PROSITE" id="PS50025"/>
    </source>
</evidence>
<evidence type="ECO:0000256" key="7">
    <source>
        <dbReference type="ARBA" id="ARBA00022869"/>
    </source>
</evidence>
<dbReference type="Pfam" id="PF00053">
    <property type="entry name" value="EGF_laminin"/>
    <property type="match status" value="21"/>
</dbReference>
<dbReference type="GO" id="GO:0006950">
    <property type="term" value="P:response to stress"/>
    <property type="evidence" value="ECO:0007669"/>
    <property type="project" value="UniProtKB-ARBA"/>
</dbReference>
<feature type="disulfide bond" evidence="14">
    <location>
        <begin position="2835"/>
        <end position="2862"/>
    </location>
</feature>
<feature type="domain" description="Laminin EGF-like" evidence="20">
    <location>
        <begin position="501"/>
        <end position="546"/>
    </location>
</feature>
<evidence type="ECO:0000313" key="24">
    <source>
        <dbReference type="Proteomes" id="UP001209878"/>
    </source>
</evidence>
<keyword evidence="6" id="KW-0677">Repeat</keyword>
<evidence type="ECO:0000256" key="5">
    <source>
        <dbReference type="ARBA" id="ARBA00022729"/>
    </source>
</evidence>
<feature type="domain" description="Laminin G" evidence="19">
    <location>
        <begin position="3457"/>
        <end position="3634"/>
    </location>
</feature>
<dbReference type="GO" id="GO:0061564">
    <property type="term" value="P:axon development"/>
    <property type="evidence" value="ECO:0007669"/>
    <property type="project" value="UniProtKB-ARBA"/>
</dbReference>
<evidence type="ECO:0000256" key="1">
    <source>
        <dbReference type="ARBA" id="ARBA00004302"/>
    </source>
</evidence>
<dbReference type="PROSITE" id="PS51117">
    <property type="entry name" value="LAMININ_NTER"/>
    <property type="match status" value="1"/>
</dbReference>
<dbReference type="InterPro" id="IPR000034">
    <property type="entry name" value="Laminin_IV"/>
</dbReference>
<feature type="disulfide bond" evidence="15">
    <location>
        <begin position="457"/>
        <end position="474"/>
    </location>
</feature>
<dbReference type="InterPro" id="IPR050440">
    <property type="entry name" value="Laminin/Netrin_ECM"/>
</dbReference>
<feature type="domain" description="Laminin EGF-like" evidence="20">
    <location>
        <begin position="745"/>
        <end position="797"/>
    </location>
</feature>
<dbReference type="FunFam" id="2.10.25.10:FF:000388">
    <property type="entry name" value="Laminin subunit alpha"/>
    <property type="match status" value="1"/>
</dbReference>
<dbReference type="SMART" id="SM00181">
    <property type="entry name" value="EGF"/>
    <property type="match status" value="13"/>
</dbReference>
<evidence type="ECO:0000259" key="22">
    <source>
        <dbReference type="PROSITE" id="PS51117"/>
    </source>
</evidence>
<dbReference type="GO" id="GO:0009888">
    <property type="term" value="P:tissue development"/>
    <property type="evidence" value="ECO:0007669"/>
    <property type="project" value="TreeGrafter"/>
</dbReference>
<dbReference type="FunFam" id="2.10.25.10:FF:000224">
    <property type="entry name" value="Usherin"/>
    <property type="match status" value="1"/>
</dbReference>
<evidence type="ECO:0000256" key="17">
    <source>
        <dbReference type="SAM" id="MobiDB-lite"/>
    </source>
</evidence>
<feature type="disulfide bond" evidence="15">
    <location>
        <begin position="476"/>
        <end position="485"/>
    </location>
</feature>
<dbReference type="CDD" id="cd02795">
    <property type="entry name" value="CBM6-CBM35-CBM36_like"/>
    <property type="match status" value="1"/>
</dbReference>
<dbReference type="Pfam" id="PF00054">
    <property type="entry name" value="Laminin_G_1"/>
    <property type="match status" value="2"/>
</dbReference>
<proteinExistence type="predicted"/>
<feature type="disulfide bond" evidence="15">
    <location>
        <begin position="547"/>
        <end position="559"/>
    </location>
</feature>
<feature type="disulfide bond" evidence="15">
    <location>
        <begin position="1828"/>
        <end position="1837"/>
    </location>
</feature>